<evidence type="ECO:0000313" key="2">
    <source>
        <dbReference type="EMBL" id="MFC4726635.1"/>
    </source>
</evidence>
<keyword evidence="1" id="KW-0472">Membrane</keyword>
<keyword evidence="1" id="KW-0812">Transmembrane</keyword>
<name>A0ABV9NI48_9GAMM</name>
<evidence type="ECO:0008006" key="4">
    <source>
        <dbReference type="Google" id="ProtNLM"/>
    </source>
</evidence>
<comment type="caution">
    <text evidence="2">The sequence shown here is derived from an EMBL/GenBank/DDBJ whole genome shotgun (WGS) entry which is preliminary data.</text>
</comment>
<keyword evidence="1" id="KW-1133">Transmembrane helix</keyword>
<sequence>MRTPALVIGILLLVAGGLISAGVINFQREEQVAQVGPLEINRTTTERPRPTIGWILLGAGALAVVVGVAAKK</sequence>
<reference evidence="3" key="1">
    <citation type="journal article" date="2019" name="Int. J. Syst. Evol. Microbiol.">
        <title>The Global Catalogue of Microorganisms (GCM) 10K type strain sequencing project: providing services to taxonomists for standard genome sequencing and annotation.</title>
        <authorList>
            <consortium name="The Broad Institute Genomics Platform"/>
            <consortium name="The Broad Institute Genome Sequencing Center for Infectious Disease"/>
            <person name="Wu L."/>
            <person name="Ma J."/>
        </authorList>
    </citation>
    <scope>NUCLEOTIDE SEQUENCE [LARGE SCALE GENOMIC DNA]</scope>
    <source>
        <strain evidence="3">CGMCC 1.13574</strain>
    </source>
</reference>
<protein>
    <recommendedName>
        <fullName evidence="4">DUF3185 domain-containing protein</fullName>
    </recommendedName>
</protein>
<evidence type="ECO:0000256" key="1">
    <source>
        <dbReference type="SAM" id="Phobius"/>
    </source>
</evidence>
<dbReference type="RefSeq" id="WP_377002534.1">
    <property type="nucleotide sequence ID" value="NZ_JBHSGG010000001.1"/>
</dbReference>
<gene>
    <name evidence="2" type="ORF">ACFO3Q_00390</name>
</gene>
<keyword evidence="3" id="KW-1185">Reference proteome</keyword>
<dbReference type="EMBL" id="JBHSGG010000001">
    <property type="protein sequence ID" value="MFC4726635.1"/>
    <property type="molecule type" value="Genomic_DNA"/>
</dbReference>
<evidence type="ECO:0000313" key="3">
    <source>
        <dbReference type="Proteomes" id="UP001595892"/>
    </source>
</evidence>
<proteinExistence type="predicted"/>
<accession>A0ABV9NI48</accession>
<dbReference type="Proteomes" id="UP001595892">
    <property type="component" value="Unassembled WGS sequence"/>
</dbReference>
<organism evidence="2 3">
    <name type="scientific">Coralloluteibacterium thermophilum</name>
    <dbReference type="NCBI Taxonomy" id="2707049"/>
    <lineage>
        <taxon>Bacteria</taxon>
        <taxon>Pseudomonadati</taxon>
        <taxon>Pseudomonadota</taxon>
        <taxon>Gammaproteobacteria</taxon>
        <taxon>Lysobacterales</taxon>
        <taxon>Lysobacteraceae</taxon>
        <taxon>Coralloluteibacterium</taxon>
    </lineage>
</organism>
<feature type="transmembrane region" description="Helical" evidence="1">
    <location>
        <begin position="51"/>
        <end position="70"/>
    </location>
</feature>